<dbReference type="EMBL" id="CAAALY010034840">
    <property type="protein sequence ID" value="VEL17925.1"/>
    <property type="molecule type" value="Genomic_DNA"/>
</dbReference>
<evidence type="ECO:0000313" key="1">
    <source>
        <dbReference type="EMBL" id="VEL17925.1"/>
    </source>
</evidence>
<dbReference type="Proteomes" id="UP000784294">
    <property type="component" value="Unassembled WGS sequence"/>
</dbReference>
<dbReference type="AlphaFoldDB" id="A0A3S4ZRD6"/>
<organism evidence="1 2">
    <name type="scientific">Protopolystoma xenopodis</name>
    <dbReference type="NCBI Taxonomy" id="117903"/>
    <lineage>
        <taxon>Eukaryota</taxon>
        <taxon>Metazoa</taxon>
        <taxon>Spiralia</taxon>
        <taxon>Lophotrochozoa</taxon>
        <taxon>Platyhelminthes</taxon>
        <taxon>Monogenea</taxon>
        <taxon>Polyopisthocotylea</taxon>
        <taxon>Polystomatidea</taxon>
        <taxon>Polystomatidae</taxon>
        <taxon>Protopolystoma</taxon>
    </lineage>
</organism>
<evidence type="ECO:0000313" key="2">
    <source>
        <dbReference type="Proteomes" id="UP000784294"/>
    </source>
</evidence>
<protein>
    <submittedName>
        <fullName evidence="1">Uncharacterized protein</fullName>
    </submittedName>
</protein>
<comment type="caution">
    <text evidence="1">The sequence shown here is derived from an EMBL/GenBank/DDBJ whole genome shotgun (WGS) entry which is preliminary data.</text>
</comment>
<keyword evidence="2" id="KW-1185">Reference proteome</keyword>
<reference evidence="1" key="1">
    <citation type="submission" date="2018-11" db="EMBL/GenBank/DDBJ databases">
        <authorList>
            <consortium name="Pathogen Informatics"/>
        </authorList>
    </citation>
    <scope>NUCLEOTIDE SEQUENCE</scope>
</reference>
<proteinExistence type="predicted"/>
<gene>
    <name evidence="1" type="ORF">PXEA_LOCUS11365</name>
</gene>
<accession>A0A3S4ZRD6</accession>
<name>A0A3S4ZRD6_9PLAT</name>
<sequence length="313" mass="33896">MQTFNLPCLGAAQSDFGQSVVSTADLVKAWRSHLVGIARFAEEEMALIANLSGTCPSSREAGQSAWVTDFLPSELNNYDDKTGFRNYQKISPNAVPTLPSSTQPPLVLRPLGPTSAGGYSSSSGALSQHNRVTVHQLYQAWSDLFTSSRHQLRLIGLLAGLDSRLDAASMVLEGLMAMVLAEEAESKKEATNVMIPMRAAGREEAVADEIDASDIRSPSGNCPLGQQSVYDGGLMASWAVERGSPSVRFRQPRRGLTTEAPSLSICTEFRQNWAENWSGTDAQEQIVAWALANQTDRLQRVQVTRSSPRGSHG</sequence>